<keyword evidence="4" id="KW-1185">Reference proteome</keyword>
<dbReference type="RefSeq" id="WP_100365066.1">
    <property type="nucleotide sequence ID" value="NZ_PGFF01000001.1"/>
</dbReference>
<feature type="chain" id="PRO_5014838379" evidence="1">
    <location>
        <begin position="22"/>
        <end position="155"/>
    </location>
</feature>
<dbReference type="InterPro" id="IPR001638">
    <property type="entry name" value="Solute-binding_3/MltF_N"/>
</dbReference>
<dbReference type="AlphaFoldDB" id="A0A2M9CM20"/>
<feature type="domain" description="Solute-binding protein family 3/N-terminal" evidence="2">
    <location>
        <begin position="55"/>
        <end position="121"/>
    </location>
</feature>
<dbReference type="Gene3D" id="3.40.190.10">
    <property type="entry name" value="Periplasmic binding protein-like II"/>
    <property type="match status" value="1"/>
</dbReference>
<evidence type="ECO:0000313" key="3">
    <source>
        <dbReference type="EMBL" id="PJJ72923.1"/>
    </source>
</evidence>
<evidence type="ECO:0000256" key="1">
    <source>
        <dbReference type="SAM" id="SignalP"/>
    </source>
</evidence>
<evidence type="ECO:0000313" key="4">
    <source>
        <dbReference type="Proteomes" id="UP000228758"/>
    </source>
</evidence>
<dbReference type="OrthoDB" id="6150901at2"/>
<evidence type="ECO:0000259" key="2">
    <source>
        <dbReference type="Pfam" id="PF00497"/>
    </source>
</evidence>
<dbReference type="EMBL" id="PGFF01000001">
    <property type="protein sequence ID" value="PJJ72923.1"/>
    <property type="molecule type" value="Genomic_DNA"/>
</dbReference>
<organism evidence="3 4">
    <name type="scientific">Diaminobutyricimonas aerilata</name>
    <dbReference type="NCBI Taxonomy" id="1162967"/>
    <lineage>
        <taxon>Bacteria</taxon>
        <taxon>Bacillati</taxon>
        <taxon>Actinomycetota</taxon>
        <taxon>Actinomycetes</taxon>
        <taxon>Micrococcales</taxon>
        <taxon>Microbacteriaceae</taxon>
        <taxon>Diaminobutyricimonas</taxon>
    </lineage>
</organism>
<accession>A0A2M9CM20</accession>
<gene>
    <name evidence="3" type="ORF">CLV46_2502</name>
</gene>
<dbReference type="Pfam" id="PF00497">
    <property type="entry name" value="SBP_bac_3"/>
    <property type="match status" value="1"/>
</dbReference>
<feature type="signal peptide" evidence="1">
    <location>
        <begin position="1"/>
        <end position="21"/>
    </location>
</feature>
<comment type="caution">
    <text evidence="3">The sequence shown here is derived from an EMBL/GenBank/DDBJ whole genome shotgun (WGS) entry which is preliminary data.</text>
</comment>
<protein>
    <submittedName>
        <fullName evidence="3">Extracellular solute-binding protein (Family 3)</fullName>
    </submittedName>
</protein>
<dbReference type="SUPFAM" id="SSF53850">
    <property type="entry name" value="Periplasmic binding protein-like II"/>
    <property type="match status" value="1"/>
</dbReference>
<reference evidence="3 4" key="1">
    <citation type="submission" date="2017-11" db="EMBL/GenBank/DDBJ databases">
        <title>Genomic Encyclopedia of Archaeal and Bacterial Type Strains, Phase II (KMG-II): From Individual Species to Whole Genera.</title>
        <authorList>
            <person name="Goeker M."/>
        </authorList>
    </citation>
    <scope>NUCLEOTIDE SEQUENCE [LARGE SCALE GENOMIC DNA]</scope>
    <source>
        <strain evidence="3 4">DSM 27393</strain>
    </source>
</reference>
<dbReference type="Proteomes" id="UP000228758">
    <property type="component" value="Unassembled WGS sequence"/>
</dbReference>
<dbReference type="PROSITE" id="PS51257">
    <property type="entry name" value="PROKAR_LIPOPROTEIN"/>
    <property type="match status" value="1"/>
</dbReference>
<name>A0A2M9CM20_9MICO</name>
<sequence>MRRTIALLVTGVLAAALTACGVSIPTDPYGTLDRVRGGTLVVGATANEEWVQIDGAVPTGSEPELVERFAEHLDARVEWVTGSEQELIDRLDRGEIDMAVGGFANDTPWSEKAAMTAAYVDEVDEQGETVKHVMLTRMGENAFLLELETFLTEKA</sequence>
<proteinExistence type="predicted"/>
<keyword evidence="1" id="KW-0732">Signal</keyword>